<dbReference type="HOGENOM" id="CLU_031404_2_0_0"/>
<comment type="caution">
    <text evidence="1">The sequence shown here is derived from an EMBL/GenBank/DDBJ whole genome shotgun (WGS) entry which is preliminary data.</text>
</comment>
<reference evidence="1 2" key="1">
    <citation type="submission" date="2006-02" db="EMBL/GenBank/DDBJ databases">
        <authorList>
            <person name="Amann R."/>
            <person name="Ferriera S."/>
            <person name="Johnson J."/>
            <person name="Kravitz S."/>
            <person name="Halpern A."/>
            <person name="Remington K."/>
            <person name="Beeson K."/>
            <person name="Tran B."/>
            <person name="Rogers Y.-H."/>
            <person name="Friedman R."/>
            <person name="Venter J.C."/>
        </authorList>
    </citation>
    <scope>NUCLEOTIDE SEQUENCE [LARGE SCALE GENOMIC DNA]</scope>
    <source>
        <strain evidence="1 2">DSM 3645</strain>
    </source>
</reference>
<name>A3ZT19_9BACT</name>
<dbReference type="PANTHER" id="PTHR10443:SF12">
    <property type="entry name" value="DIPEPTIDASE"/>
    <property type="match status" value="1"/>
</dbReference>
<dbReference type="eggNOG" id="COG2355">
    <property type="taxonomic scope" value="Bacteria"/>
</dbReference>
<evidence type="ECO:0000313" key="2">
    <source>
        <dbReference type="Proteomes" id="UP000004358"/>
    </source>
</evidence>
<dbReference type="EMBL" id="AANZ01000009">
    <property type="protein sequence ID" value="EAQ80445.1"/>
    <property type="molecule type" value="Genomic_DNA"/>
</dbReference>
<dbReference type="Gene3D" id="3.20.20.140">
    <property type="entry name" value="Metal-dependent hydrolases"/>
    <property type="match status" value="1"/>
</dbReference>
<accession>A3ZT19</accession>
<organism evidence="1 2">
    <name type="scientific">Blastopirellula marina DSM 3645</name>
    <dbReference type="NCBI Taxonomy" id="314230"/>
    <lineage>
        <taxon>Bacteria</taxon>
        <taxon>Pseudomonadati</taxon>
        <taxon>Planctomycetota</taxon>
        <taxon>Planctomycetia</taxon>
        <taxon>Pirellulales</taxon>
        <taxon>Pirellulaceae</taxon>
        <taxon>Blastopirellula</taxon>
    </lineage>
</organism>
<dbReference type="Pfam" id="PF01244">
    <property type="entry name" value="Peptidase_M19"/>
    <property type="match status" value="1"/>
</dbReference>
<protein>
    <submittedName>
        <fullName evidence="1">Dipeptidase-like protein</fullName>
    </submittedName>
</protein>
<dbReference type="SUPFAM" id="SSF51556">
    <property type="entry name" value="Metallo-dependent hydrolases"/>
    <property type="match status" value="1"/>
</dbReference>
<dbReference type="PROSITE" id="PS51365">
    <property type="entry name" value="RENAL_DIPEPTIDASE_2"/>
    <property type="match status" value="1"/>
</dbReference>
<gene>
    <name evidence="1" type="ORF">DSM3645_11387</name>
</gene>
<dbReference type="Proteomes" id="UP000004358">
    <property type="component" value="Unassembled WGS sequence"/>
</dbReference>
<dbReference type="InterPro" id="IPR032466">
    <property type="entry name" value="Metal_Hydrolase"/>
</dbReference>
<dbReference type="GO" id="GO:0070573">
    <property type="term" value="F:metallodipeptidase activity"/>
    <property type="evidence" value="ECO:0007669"/>
    <property type="project" value="InterPro"/>
</dbReference>
<evidence type="ECO:0000313" key="1">
    <source>
        <dbReference type="EMBL" id="EAQ80445.1"/>
    </source>
</evidence>
<dbReference type="InterPro" id="IPR008257">
    <property type="entry name" value="Pept_M19"/>
</dbReference>
<dbReference type="AlphaFoldDB" id="A3ZT19"/>
<dbReference type="PANTHER" id="PTHR10443">
    <property type="entry name" value="MICROSOMAL DIPEPTIDASE"/>
    <property type="match status" value="1"/>
</dbReference>
<proteinExistence type="predicted"/>
<sequence>MEPDRARSPVKVFPFHVLANTMTTDLRTPSCSRRNFLSLAVASATLAGARPLFAATESTDRDPLLMSQNRVISHAREIGLEVLQPTPAELAAGLSLHRQSLVFDIYGFAPRAALDAPRVTAAIEAGASDVELQDLEEDLGMTQATVEPAEREEFDEAMRCGGVTAIFQNAGEEGQDPLRLMKRLARFTYLTDRLRGLLMRATVPADIEAAHQAGKHCLYLTGNGVPLPATWINVEEELGYIRLFYQLGIRMMHVTYNRRNLLGDGCAETANGGLSDLGRAAIAEMNRVGVIVDVAHSGRQTSLEAAQTSQKPMVASHTVCAGLRDHIRAKPDNVVRAICDTGGLIGICWIPNFLGGSGDLSALLDHIDYAVKRFGVDHVAIGTDVAHTSQHAAAARQAIPKRPRRRRRYEALWPDGALGGHWPRAASLAWTNWPLVTVGLVQRGYSEDDIRKILGQNMLRVCRAQANAELPTVAELTSPSR</sequence>
<dbReference type="STRING" id="314230.DSM3645_11387"/>
<dbReference type="GO" id="GO:0006508">
    <property type="term" value="P:proteolysis"/>
    <property type="evidence" value="ECO:0007669"/>
    <property type="project" value="InterPro"/>
</dbReference>